<dbReference type="InterPro" id="IPR036188">
    <property type="entry name" value="FAD/NAD-bd_sf"/>
</dbReference>
<feature type="binding site" evidence="14">
    <location>
        <position position="285"/>
    </location>
    <ligand>
        <name>FAD</name>
        <dbReference type="ChEBI" id="CHEBI:57692"/>
    </ligand>
</feature>
<feature type="disulfide bond" description="Redox-active" evidence="15">
    <location>
        <begin position="39"/>
        <end position="44"/>
    </location>
</feature>
<dbReference type="Pfam" id="PF02852">
    <property type="entry name" value="Pyr_redox_dim"/>
    <property type="match status" value="1"/>
</dbReference>
<dbReference type="EMBL" id="PCWA01000032">
    <property type="protein sequence ID" value="PIQ89590.1"/>
    <property type="molecule type" value="Genomic_DNA"/>
</dbReference>
<sequence length="431" mass="46133">MYDIAIIGSGWAGITAAIHAAKNNLSVCLIEKESLGGTCLNSGCIPTKVFVTSACHLFDARHSPDFGVNTGEISLDYEKAYARKEAVVSRLKQGLEGLVKAKKIELRKAGAKITGDGRIEADGDFIAAKTIIIASGSRPRELPNLKFDASHILSSTDMLNLKSVPGNLLIIGGGVIGCEFAAIFSEFGAKVTIVEIAERILITEDREISRKMQVAFKKRQVDVLAGTNFTTLNLAEFDKVLLCVGRAPNIEGLGLEVAGIKCEKGRVCVDENLKTNLENIYAVGDCNGGYQLAHVAAYEGRIAVDNILGKKKKADFSAVPNCIFTRPEISSVGIGEDAVKEKGLDVKILKFNFMGLGMAHVKGEPEGFMKIIADNKSGQILGASIMGIGATEMISALAVAVRNRLKVSDIHETIFPHPTLSESIHETVNGF</sequence>
<evidence type="ECO:0000256" key="14">
    <source>
        <dbReference type="PIRSR" id="PIRSR000350-3"/>
    </source>
</evidence>
<keyword evidence="14" id="KW-0547">Nucleotide-binding</keyword>
<dbReference type="Gene3D" id="3.30.390.30">
    <property type="match status" value="1"/>
</dbReference>
<dbReference type="PANTHER" id="PTHR22912:SF217">
    <property type="entry name" value="DIHYDROLIPOYL DEHYDROGENASE"/>
    <property type="match status" value="1"/>
</dbReference>
<dbReference type="InterPro" id="IPR006258">
    <property type="entry name" value="Lipoamide_DH"/>
</dbReference>
<dbReference type="InterPro" id="IPR012999">
    <property type="entry name" value="Pyr_OxRdtase_I_AS"/>
</dbReference>
<dbReference type="InterPro" id="IPR050151">
    <property type="entry name" value="Class-I_Pyr_Nuc-Dis_Oxidored"/>
</dbReference>
<dbReference type="EC" id="1.8.1.4" evidence="3 16"/>
<feature type="domain" description="FAD/NAD(P)-binding" evidence="18">
    <location>
        <begin position="2"/>
        <end position="300"/>
    </location>
</feature>
<evidence type="ECO:0000256" key="8">
    <source>
        <dbReference type="ARBA" id="ARBA00023002"/>
    </source>
</evidence>
<dbReference type="SUPFAM" id="SSF55424">
    <property type="entry name" value="FAD/NAD-linked reductases, dimerisation (C-terminal) domain"/>
    <property type="match status" value="1"/>
</dbReference>
<keyword evidence="7 14" id="KW-0274">FAD</keyword>
<dbReference type="PIRSF" id="PIRSF000350">
    <property type="entry name" value="Mercury_reductase_MerA"/>
    <property type="match status" value="1"/>
</dbReference>
<keyword evidence="5" id="KW-0963">Cytoplasm</keyword>
<evidence type="ECO:0000256" key="5">
    <source>
        <dbReference type="ARBA" id="ARBA00022490"/>
    </source>
</evidence>
<dbReference type="AlphaFoldDB" id="A0A2H0LYT6"/>
<dbReference type="GO" id="GO:0050660">
    <property type="term" value="F:flavin adenine dinucleotide binding"/>
    <property type="evidence" value="ECO:0007669"/>
    <property type="project" value="InterPro"/>
</dbReference>
<dbReference type="SUPFAM" id="SSF51905">
    <property type="entry name" value="FAD/NAD(P)-binding domain"/>
    <property type="match status" value="1"/>
</dbReference>
<keyword evidence="11 16" id="KW-0676">Redox-active center</keyword>
<evidence type="ECO:0000256" key="2">
    <source>
        <dbReference type="ARBA" id="ARBA00007532"/>
    </source>
</evidence>
<evidence type="ECO:0000313" key="20">
    <source>
        <dbReference type="Proteomes" id="UP000229641"/>
    </source>
</evidence>
<keyword evidence="10" id="KW-1015">Disulfide bond</keyword>
<evidence type="ECO:0000256" key="9">
    <source>
        <dbReference type="ARBA" id="ARBA00023027"/>
    </source>
</evidence>
<evidence type="ECO:0000256" key="13">
    <source>
        <dbReference type="PIRSR" id="PIRSR000350-2"/>
    </source>
</evidence>
<dbReference type="NCBIfam" id="TIGR01350">
    <property type="entry name" value="lipoamide_DH"/>
    <property type="match status" value="1"/>
</dbReference>
<comment type="catalytic activity">
    <reaction evidence="12 16">
        <text>N(6)-[(R)-dihydrolipoyl]-L-lysyl-[protein] + NAD(+) = N(6)-[(R)-lipoyl]-L-lysyl-[protein] + NADH + H(+)</text>
        <dbReference type="Rhea" id="RHEA:15045"/>
        <dbReference type="Rhea" id="RHEA-COMP:10474"/>
        <dbReference type="Rhea" id="RHEA-COMP:10475"/>
        <dbReference type="ChEBI" id="CHEBI:15378"/>
        <dbReference type="ChEBI" id="CHEBI:57540"/>
        <dbReference type="ChEBI" id="CHEBI:57945"/>
        <dbReference type="ChEBI" id="CHEBI:83099"/>
        <dbReference type="ChEBI" id="CHEBI:83100"/>
        <dbReference type="EC" id="1.8.1.4"/>
    </reaction>
</comment>
<dbReference type="Pfam" id="PF07992">
    <property type="entry name" value="Pyr_redox_2"/>
    <property type="match status" value="1"/>
</dbReference>
<feature type="active site" description="Proton acceptor" evidence="13">
    <location>
        <position position="417"/>
    </location>
</feature>
<comment type="cofactor">
    <cofactor evidence="14 16">
        <name>FAD</name>
        <dbReference type="ChEBI" id="CHEBI:57692"/>
    </cofactor>
    <text evidence="14 16">Binds 1 FAD per subunit.</text>
</comment>
<evidence type="ECO:0000256" key="12">
    <source>
        <dbReference type="ARBA" id="ARBA00049187"/>
    </source>
</evidence>
<comment type="caution">
    <text evidence="19">The sequence shown here is derived from an EMBL/GenBank/DDBJ whole genome shotgun (WGS) entry which is preliminary data.</text>
</comment>
<feature type="binding site" evidence="14">
    <location>
        <position position="48"/>
    </location>
    <ligand>
        <name>FAD</name>
        <dbReference type="ChEBI" id="CHEBI:57692"/>
    </ligand>
</feature>
<keyword evidence="8 16" id="KW-0560">Oxidoreductase</keyword>
<name>A0A2H0LYT6_9BACT</name>
<dbReference type="FunFam" id="3.30.390.30:FF:000001">
    <property type="entry name" value="Dihydrolipoyl dehydrogenase"/>
    <property type="match status" value="1"/>
</dbReference>
<accession>A0A2H0LYT6</accession>
<dbReference type="PROSITE" id="PS00076">
    <property type="entry name" value="PYRIDINE_REDOX_1"/>
    <property type="match status" value="1"/>
</dbReference>
<dbReference type="InterPro" id="IPR004099">
    <property type="entry name" value="Pyr_nucl-diS_OxRdtase_dimer"/>
</dbReference>
<comment type="similarity">
    <text evidence="2 16">Belongs to the class-I pyridine nucleotide-disulfide oxidoreductase family.</text>
</comment>
<evidence type="ECO:0000256" key="3">
    <source>
        <dbReference type="ARBA" id="ARBA00012608"/>
    </source>
</evidence>
<evidence type="ECO:0000256" key="10">
    <source>
        <dbReference type="ARBA" id="ARBA00023157"/>
    </source>
</evidence>
<dbReference type="PANTHER" id="PTHR22912">
    <property type="entry name" value="DISULFIDE OXIDOREDUCTASE"/>
    <property type="match status" value="1"/>
</dbReference>
<proteinExistence type="inferred from homology"/>
<reference evidence="19 20" key="1">
    <citation type="submission" date="2017-09" db="EMBL/GenBank/DDBJ databases">
        <title>Depth-based differentiation of microbial function through sediment-hosted aquifers and enrichment of novel symbionts in the deep terrestrial subsurface.</title>
        <authorList>
            <person name="Probst A.J."/>
            <person name="Ladd B."/>
            <person name="Jarett J.K."/>
            <person name="Geller-Mcgrath D.E."/>
            <person name="Sieber C.M."/>
            <person name="Emerson J.B."/>
            <person name="Anantharaman K."/>
            <person name="Thomas B.C."/>
            <person name="Malmstrom R."/>
            <person name="Stieglmeier M."/>
            <person name="Klingl A."/>
            <person name="Woyke T."/>
            <person name="Ryan C.M."/>
            <person name="Banfield J.F."/>
        </authorList>
    </citation>
    <scope>NUCLEOTIDE SEQUENCE [LARGE SCALE GENOMIC DNA]</scope>
    <source>
        <strain evidence="19">CG11_big_fil_rev_8_21_14_0_20_42_13</strain>
    </source>
</reference>
<dbReference type="PRINTS" id="PR00411">
    <property type="entry name" value="PNDRDTASEI"/>
</dbReference>
<evidence type="ECO:0000259" key="17">
    <source>
        <dbReference type="Pfam" id="PF02852"/>
    </source>
</evidence>
<dbReference type="PRINTS" id="PR00368">
    <property type="entry name" value="FADPNR"/>
</dbReference>
<evidence type="ECO:0000313" key="19">
    <source>
        <dbReference type="EMBL" id="PIQ89590.1"/>
    </source>
</evidence>
<evidence type="ECO:0000256" key="11">
    <source>
        <dbReference type="ARBA" id="ARBA00023284"/>
    </source>
</evidence>
<organism evidence="19 20">
    <name type="scientific">Candidatus Ghiorseimicrobium undicola</name>
    <dbReference type="NCBI Taxonomy" id="1974746"/>
    <lineage>
        <taxon>Bacteria</taxon>
        <taxon>Pseudomonadati</taxon>
        <taxon>Candidatus Omnitrophota</taxon>
        <taxon>Candidatus Ghiorseimicrobium</taxon>
    </lineage>
</organism>
<feature type="binding site" evidence="14">
    <location>
        <begin position="172"/>
        <end position="179"/>
    </location>
    <ligand>
        <name>NAD(+)</name>
        <dbReference type="ChEBI" id="CHEBI:57540"/>
    </ligand>
</feature>
<evidence type="ECO:0000256" key="1">
    <source>
        <dbReference type="ARBA" id="ARBA00004496"/>
    </source>
</evidence>
<keyword evidence="9 14" id="KW-0520">NAD</keyword>
<keyword evidence="6 16" id="KW-0285">Flavoprotein</keyword>
<evidence type="ECO:0000256" key="6">
    <source>
        <dbReference type="ARBA" id="ARBA00022630"/>
    </source>
</evidence>
<feature type="binding site" evidence="14">
    <location>
        <position position="195"/>
    </location>
    <ligand>
        <name>NAD(+)</name>
        <dbReference type="ChEBI" id="CHEBI:57540"/>
    </ligand>
</feature>
<evidence type="ECO:0000259" key="18">
    <source>
        <dbReference type="Pfam" id="PF07992"/>
    </source>
</evidence>
<dbReference type="Proteomes" id="UP000229641">
    <property type="component" value="Unassembled WGS sequence"/>
</dbReference>
<dbReference type="GO" id="GO:0006103">
    <property type="term" value="P:2-oxoglutarate metabolic process"/>
    <property type="evidence" value="ECO:0007669"/>
    <property type="project" value="TreeGrafter"/>
</dbReference>
<gene>
    <name evidence="19" type="primary">lpdA</name>
    <name evidence="19" type="ORF">COV72_02305</name>
</gene>
<feature type="binding site" evidence="14">
    <location>
        <position position="245"/>
    </location>
    <ligand>
        <name>NAD(+)</name>
        <dbReference type="ChEBI" id="CHEBI:57540"/>
    </ligand>
</feature>
<evidence type="ECO:0000256" key="7">
    <source>
        <dbReference type="ARBA" id="ARBA00022827"/>
    </source>
</evidence>
<protein>
    <recommendedName>
        <fullName evidence="4 16">Dihydrolipoyl dehydrogenase</fullName>
        <ecNumber evidence="3 16">1.8.1.4</ecNumber>
    </recommendedName>
</protein>
<evidence type="ECO:0000256" key="15">
    <source>
        <dbReference type="PIRSR" id="PIRSR000350-4"/>
    </source>
</evidence>
<dbReference type="InterPro" id="IPR001100">
    <property type="entry name" value="Pyr_nuc-diS_OxRdtase"/>
</dbReference>
<comment type="subcellular location">
    <subcellularLocation>
        <location evidence="1">Cytoplasm</location>
    </subcellularLocation>
</comment>
<dbReference type="Gene3D" id="3.50.50.60">
    <property type="entry name" value="FAD/NAD(P)-binding domain"/>
    <property type="match status" value="2"/>
</dbReference>
<feature type="domain" description="Pyridine nucleotide-disulphide oxidoreductase dimerisation" evidence="17">
    <location>
        <begin position="319"/>
        <end position="427"/>
    </location>
</feature>
<evidence type="ECO:0000256" key="4">
    <source>
        <dbReference type="ARBA" id="ARBA00016961"/>
    </source>
</evidence>
<dbReference type="InterPro" id="IPR023753">
    <property type="entry name" value="FAD/NAD-binding_dom"/>
</dbReference>
<dbReference type="InterPro" id="IPR016156">
    <property type="entry name" value="FAD/NAD-linked_Rdtase_dimer_sf"/>
</dbReference>
<evidence type="ECO:0000256" key="16">
    <source>
        <dbReference type="RuleBase" id="RU003692"/>
    </source>
</evidence>
<dbReference type="GO" id="GO:0004148">
    <property type="term" value="F:dihydrolipoyl dehydrogenase (NADH) activity"/>
    <property type="evidence" value="ECO:0007669"/>
    <property type="project" value="UniProtKB-EC"/>
</dbReference>
<comment type="miscellaneous">
    <text evidence="16">The active site is a redox-active disulfide bond.</text>
</comment>
<dbReference type="GO" id="GO:0005737">
    <property type="term" value="C:cytoplasm"/>
    <property type="evidence" value="ECO:0007669"/>
    <property type="project" value="UniProtKB-SubCell"/>
</dbReference>